<evidence type="ECO:0000313" key="4">
    <source>
        <dbReference type="EMBL" id="WAI50697.1"/>
    </source>
</evidence>
<dbReference type="InterPro" id="IPR013693">
    <property type="entry name" value="SpoIID/LytB_N"/>
</dbReference>
<gene>
    <name evidence="4" type="ORF">OU419_05400</name>
</gene>
<feature type="domain" description="DUF2300" evidence="3">
    <location>
        <begin position="83"/>
        <end position="199"/>
    </location>
</feature>
<dbReference type="Proteomes" id="UP001163624">
    <property type="component" value="Chromosome"/>
</dbReference>
<evidence type="ECO:0000259" key="3">
    <source>
        <dbReference type="Pfam" id="PF10062"/>
    </source>
</evidence>
<feature type="domain" description="Sporulation stage II protein D amidase enhancer LytB N-terminal" evidence="2">
    <location>
        <begin position="313"/>
        <end position="367"/>
    </location>
</feature>
<dbReference type="EMBL" id="CP113432">
    <property type="protein sequence ID" value="WAI50697.1"/>
    <property type="molecule type" value="Genomic_DNA"/>
</dbReference>
<feature type="domain" description="DUF2300" evidence="3">
    <location>
        <begin position="408"/>
        <end position="527"/>
    </location>
</feature>
<keyword evidence="5" id="KW-1185">Reference proteome</keyword>
<dbReference type="InterPro" id="IPR018748">
    <property type="entry name" value="DUF2300_secreted"/>
</dbReference>
<evidence type="ECO:0000256" key="1">
    <source>
        <dbReference type="SAM" id="SignalP"/>
    </source>
</evidence>
<protein>
    <submittedName>
        <fullName evidence="4">DUF2300 domain-containing protein</fullName>
    </submittedName>
</protein>
<feature type="chain" id="PRO_5045543835" evidence="1">
    <location>
        <begin position="19"/>
        <end position="547"/>
    </location>
</feature>
<keyword evidence="1" id="KW-0732">Signal</keyword>
<accession>A0ABY7A0G9</accession>
<sequence length="547" mass="60397">MRARLAWLIALLPFCALAAQEPAQLAWRTAQGDELLRIGTQQVMGRQPLPADLRAPLGSLWKLFVYAWLSDTGQQEPAYRCRGDDKEEVYCCDTGQSIERDAALVKSCGLYFQPGRLGIDGDVWRQYWQARQAPAWVAHLDRLAPQTDVPVAELLDQLQRLPAQEQARKVLLDVSLAADAGRAPAALGGRLRVKTWSWDEGGKREGGFAGWLVDGTPLWLGGPGTSKTVLARYGAAIGAALPAPWPSDPGRCVAVSLFSRYPLQEVYDVHGRPAAAGVLRGRQNVLFTNGVRLDVNSSGDLFLERNAQGPRLTARLSREEYVARVLDREASATPPEAAKALAVTIRTYLLQNGAPHGDCLSIDDSSQRQRVAPRPASEGARGIAAWTADLVLAGGTVTYHSDEAGPSRLSWRDAQAQAAQGLRYDAILARAFPRTSLSRWSNPIAACQPLPDAERWLQKQRSVWRSRLDGEPGYEELRSFAVCRLGSGRPYVDRERQRIYVRGLYSLQDRLDLTHEYLHLAFQAHPNGQDEGYVESLARRLILELSP</sequence>
<dbReference type="RefSeq" id="WP_254471024.1">
    <property type="nucleotide sequence ID" value="NZ_CP113432.1"/>
</dbReference>
<organism evidence="4 5">
    <name type="scientific">Pseudomonas triclosanedens</name>
    <dbReference type="NCBI Taxonomy" id="2961893"/>
    <lineage>
        <taxon>Bacteria</taxon>
        <taxon>Pseudomonadati</taxon>
        <taxon>Pseudomonadota</taxon>
        <taxon>Gammaproteobacteria</taxon>
        <taxon>Pseudomonadales</taxon>
        <taxon>Pseudomonadaceae</taxon>
        <taxon>Pseudomonas</taxon>
    </lineage>
</organism>
<evidence type="ECO:0000313" key="5">
    <source>
        <dbReference type="Proteomes" id="UP001163624"/>
    </source>
</evidence>
<dbReference type="Pfam" id="PF10062">
    <property type="entry name" value="DUF2300"/>
    <property type="match status" value="2"/>
</dbReference>
<evidence type="ECO:0000259" key="2">
    <source>
        <dbReference type="Pfam" id="PF08486"/>
    </source>
</evidence>
<name>A0ABY7A0G9_9PSED</name>
<dbReference type="Pfam" id="PF08486">
    <property type="entry name" value="SpoIID"/>
    <property type="match status" value="1"/>
</dbReference>
<proteinExistence type="predicted"/>
<feature type="signal peptide" evidence="1">
    <location>
        <begin position="1"/>
        <end position="18"/>
    </location>
</feature>
<reference evidence="4" key="1">
    <citation type="submission" date="2022-11" db="EMBL/GenBank/DDBJ databases">
        <title>Pseudomonas triclosanedens sp. nov., a triclosan degrader isolated from activated sludge.</title>
        <authorList>
            <person name="Yin Y."/>
            <person name="Lu Z."/>
        </authorList>
    </citation>
    <scope>NUCLEOTIDE SEQUENCE</scope>
    <source>
        <strain evidence="4">ZM23</strain>
    </source>
</reference>